<dbReference type="SMART" id="SM00220">
    <property type="entry name" value="S_TKc"/>
    <property type="match status" value="1"/>
</dbReference>
<dbReference type="PANTHER" id="PTHR43289:SF6">
    <property type="entry name" value="SERINE_THREONINE-PROTEIN KINASE NEKL-3"/>
    <property type="match status" value="1"/>
</dbReference>
<keyword evidence="9" id="KW-1185">Reference proteome</keyword>
<proteinExistence type="predicted"/>
<dbReference type="CDD" id="cd14014">
    <property type="entry name" value="STKc_PknB_like"/>
    <property type="match status" value="1"/>
</dbReference>
<keyword evidence="3" id="KW-0808">Transferase</keyword>
<dbReference type="PROSITE" id="PS00108">
    <property type="entry name" value="PROTEIN_KINASE_ST"/>
    <property type="match status" value="1"/>
</dbReference>
<evidence type="ECO:0000256" key="1">
    <source>
        <dbReference type="ARBA" id="ARBA00012513"/>
    </source>
</evidence>
<evidence type="ECO:0000259" key="7">
    <source>
        <dbReference type="PROSITE" id="PS50011"/>
    </source>
</evidence>
<evidence type="ECO:0000256" key="3">
    <source>
        <dbReference type="ARBA" id="ARBA00022679"/>
    </source>
</evidence>
<evidence type="ECO:0000256" key="5">
    <source>
        <dbReference type="ARBA" id="ARBA00022777"/>
    </source>
</evidence>
<accession>A0A852T529</accession>
<keyword evidence="2 8" id="KW-0723">Serine/threonine-protein kinase</keyword>
<evidence type="ECO:0000256" key="6">
    <source>
        <dbReference type="ARBA" id="ARBA00022840"/>
    </source>
</evidence>
<dbReference type="RefSeq" id="WP_179457477.1">
    <property type="nucleotide sequence ID" value="NZ_BAAAPX010000001.1"/>
</dbReference>
<dbReference type="PROSITE" id="PS50011">
    <property type="entry name" value="PROTEIN_KINASE_DOM"/>
    <property type="match status" value="1"/>
</dbReference>
<dbReference type="EMBL" id="JACCBJ010000001">
    <property type="protein sequence ID" value="NYD75610.1"/>
    <property type="molecule type" value="Genomic_DNA"/>
</dbReference>
<reference evidence="8 9" key="1">
    <citation type="submission" date="2020-07" db="EMBL/GenBank/DDBJ databases">
        <title>Sequencing the genomes of 1000 actinobacteria strains.</title>
        <authorList>
            <person name="Klenk H.-P."/>
        </authorList>
    </citation>
    <scope>NUCLEOTIDE SEQUENCE [LARGE SCALE GENOMIC DNA]</scope>
    <source>
        <strain evidence="8 9">DSM 23871</strain>
    </source>
</reference>
<dbReference type="GO" id="GO:0004674">
    <property type="term" value="F:protein serine/threonine kinase activity"/>
    <property type="evidence" value="ECO:0007669"/>
    <property type="project" value="UniProtKB-KW"/>
</dbReference>
<evidence type="ECO:0000256" key="4">
    <source>
        <dbReference type="ARBA" id="ARBA00022741"/>
    </source>
</evidence>
<dbReference type="InterPro" id="IPR011009">
    <property type="entry name" value="Kinase-like_dom_sf"/>
</dbReference>
<keyword evidence="4" id="KW-0547">Nucleotide-binding</keyword>
<dbReference type="InterPro" id="IPR000719">
    <property type="entry name" value="Prot_kinase_dom"/>
</dbReference>
<dbReference type="SUPFAM" id="SSF56112">
    <property type="entry name" value="Protein kinase-like (PK-like)"/>
    <property type="match status" value="1"/>
</dbReference>
<dbReference type="Proteomes" id="UP000589620">
    <property type="component" value="Unassembled WGS sequence"/>
</dbReference>
<dbReference type="Gene3D" id="1.10.510.10">
    <property type="entry name" value="Transferase(Phosphotransferase) domain 1"/>
    <property type="match status" value="1"/>
</dbReference>
<gene>
    <name evidence="8" type="ORF">BJ963_003129</name>
</gene>
<dbReference type="AlphaFoldDB" id="A0A852T529"/>
<dbReference type="PANTHER" id="PTHR43289">
    <property type="entry name" value="MITOGEN-ACTIVATED PROTEIN KINASE KINASE KINASE 20-RELATED"/>
    <property type="match status" value="1"/>
</dbReference>
<feature type="domain" description="Protein kinase" evidence="7">
    <location>
        <begin position="13"/>
        <end position="271"/>
    </location>
</feature>
<organism evidence="8 9">
    <name type="scientific">Leifsonia soli</name>
    <dbReference type="NCBI Taxonomy" id="582665"/>
    <lineage>
        <taxon>Bacteria</taxon>
        <taxon>Bacillati</taxon>
        <taxon>Actinomycetota</taxon>
        <taxon>Actinomycetes</taxon>
        <taxon>Micrococcales</taxon>
        <taxon>Microbacteriaceae</taxon>
        <taxon>Leifsonia</taxon>
    </lineage>
</organism>
<evidence type="ECO:0000313" key="9">
    <source>
        <dbReference type="Proteomes" id="UP000589620"/>
    </source>
</evidence>
<name>A0A852T529_9MICO</name>
<protein>
    <recommendedName>
        <fullName evidence="1">non-specific serine/threonine protein kinase</fullName>
        <ecNumber evidence="1">2.7.11.1</ecNumber>
    </recommendedName>
</protein>
<keyword evidence="5 8" id="KW-0418">Kinase</keyword>
<dbReference type="InterPro" id="IPR008271">
    <property type="entry name" value="Ser/Thr_kinase_AS"/>
</dbReference>
<dbReference type="Gene3D" id="3.30.200.20">
    <property type="entry name" value="Phosphorylase Kinase, domain 1"/>
    <property type="match status" value="1"/>
</dbReference>
<comment type="caution">
    <text evidence="8">The sequence shown here is derived from an EMBL/GenBank/DDBJ whole genome shotgun (WGS) entry which is preliminary data.</text>
</comment>
<dbReference type="EC" id="2.7.11.1" evidence="1"/>
<evidence type="ECO:0000256" key="2">
    <source>
        <dbReference type="ARBA" id="ARBA00022527"/>
    </source>
</evidence>
<dbReference type="GO" id="GO:0005524">
    <property type="term" value="F:ATP binding"/>
    <property type="evidence" value="ECO:0007669"/>
    <property type="project" value="UniProtKB-KW"/>
</dbReference>
<keyword evidence="6" id="KW-0067">ATP-binding</keyword>
<evidence type="ECO:0000313" key="8">
    <source>
        <dbReference type="EMBL" id="NYD75610.1"/>
    </source>
</evidence>
<sequence length="285" mass="30836">MPESTIPALLGRYRPQHVIGRGGEASIFRATDELLGREVAIKLYRSGGEEEMAQYRTEQAALARLSHHGIVSLIDAGIDYSSPKDPRPFLIMELVSGTDLASMLAQRELSLEEIAEVAYDISEALEYVHANGVVHRDIKPSNIMLVSYGTTTFRARARLTDFGIASGIVGTPSQPDEGKTTGTAAYLSPEQAMRQPATSASDIYSLGLVLLECFTRSVAYPGGAVESAMARLEHEPPIPDGLPDDWSRILHAMTTTDPTGRPTAEQLTPLFREAVISAAGLQQRA</sequence>
<dbReference type="Pfam" id="PF00069">
    <property type="entry name" value="Pkinase"/>
    <property type="match status" value="1"/>
</dbReference>